<reference evidence="2 3" key="1">
    <citation type="journal article" date="2021" name="BMC Genomics">
        <title>Datura genome reveals duplications of psychoactive alkaloid biosynthetic genes and high mutation rate following tissue culture.</title>
        <authorList>
            <person name="Rajewski A."/>
            <person name="Carter-House D."/>
            <person name="Stajich J."/>
            <person name="Litt A."/>
        </authorList>
    </citation>
    <scope>NUCLEOTIDE SEQUENCE [LARGE SCALE GENOMIC DNA]</scope>
    <source>
        <strain evidence="2">AR-01</strain>
    </source>
</reference>
<proteinExistence type="predicted"/>
<comment type="caution">
    <text evidence="2">The sequence shown here is derived from an EMBL/GenBank/DDBJ whole genome shotgun (WGS) entry which is preliminary data.</text>
</comment>
<evidence type="ECO:0000313" key="3">
    <source>
        <dbReference type="Proteomes" id="UP000823775"/>
    </source>
</evidence>
<gene>
    <name evidence="2" type="ORF">HAX54_052893</name>
</gene>
<organism evidence="2 3">
    <name type="scientific">Datura stramonium</name>
    <name type="common">Jimsonweed</name>
    <name type="synonym">Common thornapple</name>
    <dbReference type="NCBI Taxonomy" id="4076"/>
    <lineage>
        <taxon>Eukaryota</taxon>
        <taxon>Viridiplantae</taxon>
        <taxon>Streptophyta</taxon>
        <taxon>Embryophyta</taxon>
        <taxon>Tracheophyta</taxon>
        <taxon>Spermatophyta</taxon>
        <taxon>Magnoliopsida</taxon>
        <taxon>eudicotyledons</taxon>
        <taxon>Gunneridae</taxon>
        <taxon>Pentapetalae</taxon>
        <taxon>asterids</taxon>
        <taxon>lamiids</taxon>
        <taxon>Solanales</taxon>
        <taxon>Solanaceae</taxon>
        <taxon>Solanoideae</taxon>
        <taxon>Datureae</taxon>
        <taxon>Datura</taxon>
    </lineage>
</organism>
<feature type="compositionally biased region" description="Low complexity" evidence="1">
    <location>
        <begin position="197"/>
        <end position="210"/>
    </location>
</feature>
<sequence length="227" mass="24740">LPQQPPPLSLIAAPPPSSLPLISSLTTAHPPKHHHTSINSAHRLHLSRETSQKCLSPDTPDHLRYLLWPWLRLDGGKRHQNGTPSISLFSPVGEASSNQPPLSPSSFPRFSGELRREPVGLSPDLSLPPPLLSHRRTSSKPHPPTPAQKSPQQSDLPISSHRRRETHQTSIISGETLTCAAGNLPPSRPSEQPRLPLPFSFSSPNTNSPTTAPRRSGCLSIDDRTDL</sequence>
<feature type="non-terminal residue" evidence="2">
    <location>
        <position position="1"/>
    </location>
</feature>
<keyword evidence="3" id="KW-1185">Reference proteome</keyword>
<dbReference type="Proteomes" id="UP000823775">
    <property type="component" value="Unassembled WGS sequence"/>
</dbReference>
<evidence type="ECO:0000256" key="1">
    <source>
        <dbReference type="SAM" id="MobiDB-lite"/>
    </source>
</evidence>
<name>A0ABS8T0J5_DATST</name>
<feature type="compositionally biased region" description="Polar residues" evidence="1">
    <location>
        <begin position="147"/>
        <end position="157"/>
    </location>
</feature>
<feature type="region of interest" description="Disordered" evidence="1">
    <location>
        <begin position="82"/>
        <end position="227"/>
    </location>
</feature>
<dbReference type="EMBL" id="JACEIK010000971">
    <property type="protein sequence ID" value="MCD7464506.1"/>
    <property type="molecule type" value="Genomic_DNA"/>
</dbReference>
<accession>A0ABS8T0J5</accession>
<evidence type="ECO:0000313" key="2">
    <source>
        <dbReference type="EMBL" id="MCD7464506.1"/>
    </source>
</evidence>
<protein>
    <submittedName>
        <fullName evidence="2">Uncharacterized protein</fullName>
    </submittedName>
</protein>